<dbReference type="GO" id="GO:0016787">
    <property type="term" value="F:hydrolase activity"/>
    <property type="evidence" value="ECO:0007669"/>
    <property type="project" value="UniProtKB-KW"/>
</dbReference>
<evidence type="ECO:0000256" key="3">
    <source>
        <dbReference type="ARBA" id="ARBA00022806"/>
    </source>
</evidence>
<evidence type="ECO:0000256" key="2">
    <source>
        <dbReference type="ARBA" id="ARBA00022801"/>
    </source>
</evidence>
<accession>A0A383DER2</accession>
<dbReference type="InterPro" id="IPR000212">
    <property type="entry name" value="DNA_helicase_UvrD/REP"/>
</dbReference>
<keyword evidence="4" id="KW-0067">ATP-binding</keyword>
<name>A0A383DER2_9ZZZZ</name>
<dbReference type="Pfam" id="PF13361">
    <property type="entry name" value="UvrD_C"/>
    <property type="match status" value="1"/>
</dbReference>
<dbReference type="Gene3D" id="3.40.50.300">
    <property type="entry name" value="P-loop containing nucleotide triphosphate hydrolases"/>
    <property type="match status" value="1"/>
</dbReference>
<evidence type="ECO:0000256" key="1">
    <source>
        <dbReference type="ARBA" id="ARBA00022741"/>
    </source>
</evidence>
<dbReference type="PANTHER" id="PTHR11070:SF2">
    <property type="entry name" value="ATP-DEPENDENT DNA HELICASE SRS2"/>
    <property type="match status" value="1"/>
</dbReference>
<feature type="non-terminal residue" evidence="6">
    <location>
        <position position="1"/>
    </location>
</feature>
<dbReference type="AlphaFoldDB" id="A0A383DER2"/>
<feature type="non-terminal residue" evidence="6">
    <location>
        <position position="236"/>
    </location>
</feature>
<dbReference type="PANTHER" id="PTHR11070">
    <property type="entry name" value="UVRD / RECB / PCRA DNA HELICASE FAMILY MEMBER"/>
    <property type="match status" value="1"/>
</dbReference>
<dbReference type="GO" id="GO:0005829">
    <property type="term" value="C:cytosol"/>
    <property type="evidence" value="ECO:0007669"/>
    <property type="project" value="TreeGrafter"/>
</dbReference>
<evidence type="ECO:0000256" key="4">
    <source>
        <dbReference type="ARBA" id="ARBA00022840"/>
    </source>
</evidence>
<sequence length="236" mass="26945">QCIGNKKLINELEKDEQDRLRSFKLNMQIAIEQYGASIRDIIEAFWYRLGGPATLKDQNKLQHAKDYFSLLEEVSKGETIVDLQELKRRIDQLHATFTSSPEESANPVQVMTMHKAKGLEFDYVILPGLNRQSGSSESPLLVTYSGSSLVAVKPRPGEKKSIYYFIDAINKREERNEHKRILYVAATRAMKQLHLVASNPDKPITGSSLSYLWPACKNDFIKNTDQKEKKSILKDK</sequence>
<dbReference type="InterPro" id="IPR014017">
    <property type="entry name" value="DNA_helicase_UvrD-like_C"/>
</dbReference>
<organism evidence="6">
    <name type="scientific">marine metagenome</name>
    <dbReference type="NCBI Taxonomy" id="408172"/>
    <lineage>
        <taxon>unclassified sequences</taxon>
        <taxon>metagenomes</taxon>
        <taxon>ecological metagenomes</taxon>
    </lineage>
</organism>
<keyword evidence="3" id="KW-0347">Helicase</keyword>
<protein>
    <recommendedName>
        <fullName evidence="5">UvrD-like helicase C-terminal domain-containing protein</fullName>
    </recommendedName>
</protein>
<dbReference type="GO" id="GO:0043138">
    <property type="term" value="F:3'-5' DNA helicase activity"/>
    <property type="evidence" value="ECO:0007669"/>
    <property type="project" value="TreeGrafter"/>
</dbReference>
<dbReference type="InterPro" id="IPR027417">
    <property type="entry name" value="P-loop_NTPase"/>
</dbReference>
<feature type="domain" description="UvrD-like helicase C-terminal" evidence="5">
    <location>
        <begin position="28"/>
        <end position="197"/>
    </location>
</feature>
<dbReference type="EMBL" id="UINC01216592">
    <property type="protein sequence ID" value="SVE42789.1"/>
    <property type="molecule type" value="Genomic_DNA"/>
</dbReference>
<reference evidence="6" key="1">
    <citation type="submission" date="2018-05" db="EMBL/GenBank/DDBJ databases">
        <authorList>
            <person name="Lanie J.A."/>
            <person name="Ng W.-L."/>
            <person name="Kazmierczak K.M."/>
            <person name="Andrzejewski T.M."/>
            <person name="Davidsen T.M."/>
            <person name="Wayne K.J."/>
            <person name="Tettelin H."/>
            <person name="Glass J.I."/>
            <person name="Rusch D."/>
            <person name="Podicherti R."/>
            <person name="Tsui H.-C.T."/>
            <person name="Winkler M.E."/>
        </authorList>
    </citation>
    <scope>NUCLEOTIDE SEQUENCE</scope>
</reference>
<evidence type="ECO:0000313" key="6">
    <source>
        <dbReference type="EMBL" id="SVE42789.1"/>
    </source>
</evidence>
<dbReference type="SUPFAM" id="SSF52540">
    <property type="entry name" value="P-loop containing nucleoside triphosphate hydrolases"/>
    <property type="match status" value="1"/>
</dbReference>
<dbReference type="GO" id="GO:0003677">
    <property type="term" value="F:DNA binding"/>
    <property type="evidence" value="ECO:0007669"/>
    <property type="project" value="InterPro"/>
</dbReference>
<proteinExistence type="predicted"/>
<dbReference type="GO" id="GO:0005524">
    <property type="term" value="F:ATP binding"/>
    <property type="evidence" value="ECO:0007669"/>
    <property type="project" value="UniProtKB-KW"/>
</dbReference>
<keyword evidence="1" id="KW-0547">Nucleotide-binding</keyword>
<keyword evidence="2" id="KW-0378">Hydrolase</keyword>
<dbReference type="GO" id="GO:0000725">
    <property type="term" value="P:recombinational repair"/>
    <property type="evidence" value="ECO:0007669"/>
    <property type="project" value="TreeGrafter"/>
</dbReference>
<gene>
    <name evidence="6" type="ORF">METZ01_LOCUS495643</name>
</gene>
<evidence type="ECO:0000259" key="5">
    <source>
        <dbReference type="Pfam" id="PF13361"/>
    </source>
</evidence>